<name>A0A059F7I4_9PROT</name>
<comment type="caution">
    <text evidence="1">The sequence shown here is derived from an EMBL/GenBank/DDBJ whole genome shotgun (WGS) entry which is preliminary data.</text>
</comment>
<evidence type="ECO:0000313" key="2">
    <source>
        <dbReference type="Proteomes" id="UP000024816"/>
    </source>
</evidence>
<evidence type="ECO:0000313" key="1">
    <source>
        <dbReference type="EMBL" id="KCZ86549.1"/>
    </source>
</evidence>
<dbReference type="EMBL" id="ARYJ01000013">
    <property type="protein sequence ID" value="KCZ86549.1"/>
    <property type="molecule type" value="Genomic_DNA"/>
</dbReference>
<organism evidence="1 2">
    <name type="scientific">Hyphomonas jannaschiana VP2</name>
    <dbReference type="NCBI Taxonomy" id="1280952"/>
    <lineage>
        <taxon>Bacteria</taxon>
        <taxon>Pseudomonadati</taxon>
        <taxon>Pseudomonadota</taxon>
        <taxon>Alphaproteobacteria</taxon>
        <taxon>Hyphomonadales</taxon>
        <taxon>Hyphomonadaceae</taxon>
        <taxon>Hyphomonas</taxon>
    </lineage>
</organism>
<accession>A0A059F7I4</accession>
<keyword evidence="2" id="KW-1185">Reference proteome</keyword>
<dbReference type="STRING" id="1280952.HJA_15394"/>
<gene>
    <name evidence="1" type="ORF">HJA_15394</name>
</gene>
<dbReference type="PATRIC" id="fig|1280952.3.peg.3081"/>
<proteinExistence type="predicted"/>
<dbReference type="Proteomes" id="UP000024816">
    <property type="component" value="Unassembled WGS sequence"/>
</dbReference>
<sequence length="214" mass="23232">MPAKSERPLSGWRARRLLRAGGLIVRDGTAFRVHQRADERSRRCGRLPPHIVARLKGARLLAAFRGDPDRLVQAGEAQAVRLKPLAVSDPAESKTPESLLDLAARRCAEETRLRAAASRFGADYHLAASPGGRRTDDPRLQAAARLRLEALEEKMGADRAEAVEMLVLDRLTLSAFRHVTGHGLQEAQSALTKLAEVYGLLAPGQLVGRALASS</sequence>
<dbReference type="AlphaFoldDB" id="A0A059F7I4"/>
<protein>
    <submittedName>
        <fullName evidence="1">Uncharacterized protein</fullName>
    </submittedName>
</protein>
<reference evidence="1 2" key="1">
    <citation type="journal article" date="2014" name="Antonie Van Leeuwenhoek">
        <title>Hyphomonas beringensis sp. nov. and Hyphomonas chukchiensis sp. nov., isolated from surface seawater of the Bering Sea and Chukchi Sea.</title>
        <authorList>
            <person name="Li C."/>
            <person name="Lai Q."/>
            <person name="Li G."/>
            <person name="Dong C."/>
            <person name="Wang J."/>
            <person name="Liao Y."/>
            <person name="Shao Z."/>
        </authorList>
    </citation>
    <scope>NUCLEOTIDE SEQUENCE [LARGE SCALE GENOMIC DNA]</scope>
    <source>
        <strain evidence="1 2">VP2</strain>
    </source>
</reference>
<dbReference type="RefSeq" id="WP_035583857.1">
    <property type="nucleotide sequence ID" value="NZ_ARYJ01000013.1"/>
</dbReference>
<dbReference type="OrthoDB" id="9833602at2"/>